<sequence length="83" mass="9541">MTPSYLSIIDIKNELGKSEHFIRKYLSEPSAPQPVDPSVSGRRGISYLKTDIDAWLKLEFNLNLNKVQETLLLARKFNPIPRK</sequence>
<accession>A0A6J5PBL7</accession>
<dbReference type="EMBL" id="LR796837">
    <property type="protein sequence ID" value="CAB4168853.1"/>
    <property type="molecule type" value="Genomic_DNA"/>
</dbReference>
<dbReference type="EMBL" id="LR798364">
    <property type="protein sequence ID" value="CAB5226852.1"/>
    <property type="molecule type" value="Genomic_DNA"/>
</dbReference>
<evidence type="ECO:0000313" key="1">
    <source>
        <dbReference type="EMBL" id="CAB4168853.1"/>
    </source>
</evidence>
<name>A0A6J5PBL7_9CAUD</name>
<reference evidence="1" key="1">
    <citation type="submission" date="2020-05" db="EMBL/GenBank/DDBJ databases">
        <authorList>
            <person name="Chiriac C."/>
            <person name="Salcher M."/>
            <person name="Ghai R."/>
            <person name="Kavagutti S V."/>
        </authorList>
    </citation>
    <scope>NUCLEOTIDE SEQUENCE</scope>
</reference>
<gene>
    <name evidence="2" type="ORF">UFOVP1516_42</name>
    <name evidence="1" type="ORF">UFOVP887_2</name>
</gene>
<organism evidence="1">
    <name type="scientific">uncultured Caudovirales phage</name>
    <dbReference type="NCBI Taxonomy" id="2100421"/>
    <lineage>
        <taxon>Viruses</taxon>
        <taxon>Duplodnaviria</taxon>
        <taxon>Heunggongvirae</taxon>
        <taxon>Uroviricota</taxon>
        <taxon>Caudoviricetes</taxon>
        <taxon>Peduoviridae</taxon>
        <taxon>Maltschvirus</taxon>
        <taxon>Maltschvirus maltsch</taxon>
    </lineage>
</organism>
<proteinExistence type="predicted"/>
<protein>
    <submittedName>
        <fullName evidence="1">Uncharacterized protein</fullName>
    </submittedName>
</protein>
<evidence type="ECO:0000313" key="2">
    <source>
        <dbReference type="EMBL" id="CAB5226852.1"/>
    </source>
</evidence>